<dbReference type="PRINTS" id="PR00469">
    <property type="entry name" value="PNDRDTASEII"/>
</dbReference>
<dbReference type="GO" id="GO:0016491">
    <property type="term" value="F:oxidoreductase activity"/>
    <property type="evidence" value="ECO:0007669"/>
    <property type="project" value="UniProtKB-KW"/>
</dbReference>
<evidence type="ECO:0000259" key="3">
    <source>
        <dbReference type="Pfam" id="PF07992"/>
    </source>
</evidence>
<dbReference type="PRINTS" id="PR00368">
    <property type="entry name" value="FADPNR"/>
</dbReference>
<dbReference type="Gene3D" id="3.50.50.60">
    <property type="entry name" value="FAD/NAD(P)-binding domain"/>
    <property type="match status" value="1"/>
</dbReference>
<protein>
    <submittedName>
        <fullName evidence="4">NADPH-dependent 2,4-dienoyl-CoA reductase, sulfur reductase</fullName>
    </submittedName>
</protein>
<evidence type="ECO:0000313" key="5">
    <source>
        <dbReference type="Proteomes" id="UP000199040"/>
    </source>
</evidence>
<evidence type="ECO:0000256" key="1">
    <source>
        <dbReference type="ARBA" id="ARBA00023002"/>
    </source>
</evidence>
<feature type="domain" description="FAD/NAD(P)-binding" evidence="3">
    <location>
        <begin position="8"/>
        <end position="320"/>
    </location>
</feature>
<evidence type="ECO:0000259" key="2">
    <source>
        <dbReference type="Pfam" id="PF04324"/>
    </source>
</evidence>
<dbReference type="InterPro" id="IPR041854">
    <property type="entry name" value="BFD-like_2Fe2S-bd_dom_sf"/>
</dbReference>
<dbReference type="Gene3D" id="1.10.10.1100">
    <property type="entry name" value="BFD-like [2Fe-2S]-binding domain"/>
    <property type="match status" value="1"/>
</dbReference>
<dbReference type="InterPro" id="IPR007419">
    <property type="entry name" value="BFD-like_2Fe2S-bd_dom"/>
</dbReference>
<keyword evidence="5" id="KW-1185">Reference proteome</keyword>
<evidence type="ECO:0000313" key="4">
    <source>
        <dbReference type="EMBL" id="SFH86146.1"/>
    </source>
</evidence>
<dbReference type="STRING" id="442341.SAMN04487959_11123"/>
<dbReference type="InterPro" id="IPR023753">
    <property type="entry name" value="FAD/NAD-binding_dom"/>
</dbReference>
<dbReference type="InterPro" id="IPR036188">
    <property type="entry name" value="FAD/NAD-bd_sf"/>
</dbReference>
<dbReference type="SUPFAM" id="SSF51905">
    <property type="entry name" value="FAD/NAD(P)-binding domain"/>
    <property type="match status" value="1"/>
</dbReference>
<dbReference type="AlphaFoldDB" id="A0A1I3DHM1"/>
<gene>
    <name evidence="4" type="ORF">SAMN04487959_11123</name>
</gene>
<organism evidence="4 5">
    <name type="scientific">Modicisalibacter xianhensis</name>
    <dbReference type="NCBI Taxonomy" id="442341"/>
    <lineage>
        <taxon>Bacteria</taxon>
        <taxon>Pseudomonadati</taxon>
        <taxon>Pseudomonadota</taxon>
        <taxon>Gammaproteobacteria</taxon>
        <taxon>Oceanospirillales</taxon>
        <taxon>Halomonadaceae</taxon>
        <taxon>Modicisalibacter</taxon>
    </lineage>
</organism>
<dbReference type="PANTHER" id="PTHR42949:SF3">
    <property type="entry name" value="ANAEROBIC GLYCEROL-3-PHOSPHATE DEHYDROGENASE SUBUNIT B"/>
    <property type="match status" value="1"/>
</dbReference>
<dbReference type="PIRSF" id="PIRSF037495">
    <property type="entry name" value="Opine_OX_OoxA/HcnB"/>
    <property type="match status" value="1"/>
</dbReference>
<name>A0A1I3DHM1_9GAMM</name>
<dbReference type="Proteomes" id="UP000199040">
    <property type="component" value="Unassembled WGS sequence"/>
</dbReference>
<dbReference type="CDD" id="cd19946">
    <property type="entry name" value="GlpA-like_Fer2_BFD-like"/>
    <property type="match status" value="1"/>
</dbReference>
<dbReference type="InterPro" id="IPR051691">
    <property type="entry name" value="Metab_Enz_Cyan_OpOx_G3PDH"/>
</dbReference>
<proteinExistence type="predicted"/>
<dbReference type="InterPro" id="IPR017224">
    <property type="entry name" value="Opine_Oxase_asu/HCN_bsu"/>
</dbReference>
<dbReference type="RefSeq" id="WP_092847621.1">
    <property type="nucleotide sequence ID" value="NZ_FOPY01000011.1"/>
</dbReference>
<feature type="domain" description="BFD-like [2Fe-2S]-binding" evidence="2">
    <location>
        <begin position="379"/>
        <end position="430"/>
    </location>
</feature>
<dbReference type="PANTHER" id="PTHR42949">
    <property type="entry name" value="ANAEROBIC GLYCEROL-3-PHOSPHATE DEHYDROGENASE SUBUNIT B"/>
    <property type="match status" value="1"/>
</dbReference>
<dbReference type="Pfam" id="PF04324">
    <property type="entry name" value="Fer2_BFD"/>
    <property type="match status" value="1"/>
</dbReference>
<dbReference type="Pfam" id="PF07992">
    <property type="entry name" value="Pyr_redox_2"/>
    <property type="match status" value="1"/>
</dbReference>
<reference evidence="4 5" key="1">
    <citation type="submission" date="2016-10" db="EMBL/GenBank/DDBJ databases">
        <authorList>
            <person name="de Groot N.N."/>
        </authorList>
    </citation>
    <scope>NUCLEOTIDE SEQUENCE [LARGE SCALE GENOMIC DNA]</scope>
    <source>
        <strain evidence="4 5">CGMCC 1.6848</strain>
    </source>
</reference>
<keyword evidence="1" id="KW-0560">Oxidoreductase</keyword>
<sequence length="463" mass="50401">MIESRHADIAIIGAGPAGMAAAVRLAEAGVHPVLFDLNATPGGQIYRQLGNPQVGAGVMGEEYQHGRSLVEAFARADIDYRPLSRVWWIGRKGTGYDLGVVQHRAQSWHAERLILASGAMERGWPFPGWQLPGVMTAGAAQILLKQGALLPGVSPVLAGSGPLLYLLAWQYLQAGQPPALVLDLASASRYRALLRQPRRAWHGRNYLLKGVRMIAALRRAGVPVLLGVDGIQAEGREAVERVRYRHRGHWKTLPAALLLTHFGVVPEPQLARSLAIPHRWETGQQAFLPERSEVLAVEERLWVAGDGGGIGGAINAEREGRLAALEVLQSLAGKAQDGLARERAALQRARRRDLEARRLLETLFRLPGDWLEVQPEDTLVCRCESVSRGEVERAITQGAAGPNQLKAFTRCGMGPCQGRQCGESVARLLAHRTAQSMDAIGYYHIRPPVHSVTLGELAAQQET</sequence>
<accession>A0A1I3DHM1</accession>
<dbReference type="EMBL" id="FOPY01000011">
    <property type="protein sequence ID" value="SFH86146.1"/>
    <property type="molecule type" value="Genomic_DNA"/>
</dbReference>